<feature type="domain" description="TonB-dependent receptor plug" evidence="7">
    <location>
        <begin position="185"/>
        <end position="247"/>
    </location>
</feature>
<organism evidence="9 10">
    <name type="scientific">Silvibacterium dinghuense</name>
    <dbReference type="NCBI Taxonomy" id="1560006"/>
    <lineage>
        <taxon>Bacteria</taxon>
        <taxon>Pseudomonadati</taxon>
        <taxon>Acidobacteriota</taxon>
        <taxon>Terriglobia</taxon>
        <taxon>Terriglobales</taxon>
        <taxon>Acidobacteriaceae</taxon>
        <taxon>Silvibacterium</taxon>
    </lineage>
</organism>
<dbReference type="PANTHER" id="PTHR30069:SF46">
    <property type="entry name" value="OAR PROTEIN"/>
    <property type="match status" value="1"/>
</dbReference>
<reference evidence="9 10" key="1">
    <citation type="journal article" date="2016" name="Int. J. Syst. Evol. Microbiol.">
        <title>Acidipila dinghuensis sp. nov., an acidobacterium isolated from forest soil.</title>
        <authorList>
            <person name="Jiang Y.W."/>
            <person name="Wang J."/>
            <person name="Chen M.H."/>
            <person name="Lv Y.Y."/>
            <person name="Qiu L.H."/>
        </authorList>
    </citation>
    <scope>NUCLEOTIDE SEQUENCE [LARGE SCALE GENOMIC DNA]</scope>
    <source>
        <strain evidence="9 10">DHOF10</strain>
    </source>
</reference>
<dbReference type="GO" id="GO:0015344">
    <property type="term" value="F:siderophore uptake transmembrane transporter activity"/>
    <property type="evidence" value="ECO:0007669"/>
    <property type="project" value="TreeGrafter"/>
</dbReference>
<keyword evidence="6" id="KW-0998">Cell outer membrane</keyword>
<evidence type="ECO:0000256" key="3">
    <source>
        <dbReference type="ARBA" id="ARBA00022452"/>
    </source>
</evidence>
<dbReference type="GO" id="GO:0044718">
    <property type="term" value="P:siderophore transmembrane transport"/>
    <property type="evidence" value="ECO:0007669"/>
    <property type="project" value="TreeGrafter"/>
</dbReference>
<dbReference type="SUPFAM" id="SSF56935">
    <property type="entry name" value="Porins"/>
    <property type="match status" value="2"/>
</dbReference>
<dbReference type="AlphaFoldDB" id="A0A4Q1SJP5"/>
<evidence type="ECO:0000256" key="5">
    <source>
        <dbReference type="ARBA" id="ARBA00023136"/>
    </source>
</evidence>
<keyword evidence="4" id="KW-0812">Transmembrane</keyword>
<dbReference type="GO" id="GO:0009279">
    <property type="term" value="C:cell outer membrane"/>
    <property type="evidence" value="ECO:0007669"/>
    <property type="project" value="UniProtKB-SubCell"/>
</dbReference>
<evidence type="ECO:0000313" key="9">
    <source>
        <dbReference type="EMBL" id="RXS97659.1"/>
    </source>
</evidence>
<evidence type="ECO:0000313" key="10">
    <source>
        <dbReference type="Proteomes" id="UP000290253"/>
    </source>
</evidence>
<keyword evidence="10" id="KW-1185">Reference proteome</keyword>
<keyword evidence="5" id="KW-0472">Membrane</keyword>
<dbReference type="EMBL" id="SDMK01000001">
    <property type="protein sequence ID" value="RXS97659.1"/>
    <property type="molecule type" value="Genomic_DNA"/>
</dbReference>
<dbReference type="InterPro" id="IPR039426">
    <property type="entry name" value="TonB-dep_rcpt-like"/>
</dbReference>
<keyword evidence="2" id="KW-0813">Transport</keyword>
<comment type="subcellular location">
    <subcellularLocation>
        <location evidence="1">Cell outer membrane</location>
        <topology evidence="1">Multi-pass membrane protein</topology>
    </subcellularLocation>
</comment>
<accession>A0A4Q1SJP5</accession>
<dbReference type="PANTHER" id="PTHR30069">
    <property type="entry name" value="TONB-DEPENDENT OUTER MEMBRANE RECEPTOR"/>
    <property type="match status" value="1"/>
</dbReference>
<dbReference type="Pfam" id="PF07715">
    <property type="entry name" value="Plug"/>
    <property type="match status" value="1"/>
</dbReference>
<dbReference type="Pfam" id="PF25183">
    <property type="entry name" value="OMP_b-brl_4"/>
    <property type="match status" value="1"/>
</dbReference>
<evidence type="ECO:0000256" key="4">
    <source>
        <dbReference type="ARBA" id="ARBA00022692"/>
    </source>
</evidence>
<evidence type="ECO:0000256" key="6">
    <source>
        <dbReference type="ARBA" id="ARBA00023237"/>
    </source>
</evidence>
<dbReference type="InterPro" id="IPR057601">
    <property type="entry name" value="Oar-like_b-barrel"/>
</dbReference>
<dbReference type="Pfam" id="PF13620">
    <property type="entry name" value="CarboxypepD_reg"/>
    <property type="match status" value="1"/>
</dbReference>
<sequence length="1278" mass="135350">MKDSQRKVGLSGMWSSKAFFGFLMLLFLFGQLSSKVSAQTGGEAGIQGTITDKTGAVVPNASVTAVNQATHVTTTHSATGDGLYTISPVIPGIYTVVVTAPGFQQFRQENLSVDALKLTGLNVTLQVGNETTEVRVTAAPPPLETTNATLGGVLENHTYENLPLQMSGQQRDPTAFATLLPGTVSGTRAPVIGGTGNYLAAVYVDGIPLTTINQQGDNRVVSNAIPVEAIDQFQVVTSTPAAEYSGAGLINFTLHSGASQYHGVVASFFRNTAFDTWGFTPPGLTVTNSAGETVPAAKPAEHQNEFVASGGGPIPFMRKRGFFYVTYDKYHGRSGVNPNALTVPTTLMREGNFSELSDKIYDPTSTTACTAANNGTLCRNQFSGNVIPTDYLSPVALKMEQYLPATVNDQLVNNTIAGVPSGYDNWEIASRFDFDLSPKQRLSYVWTYGVRKNVPFTVGNSGYVLPMPYTQGGYATIIPLMTDVEDNWLISNSMSNQLKVAFNRFSQPVESLTDGVSPYRATADLGITNLPTGQAADEFPGITFGTNTPNPTAEAQWTSAGASGATQTTVPNTYTLLDNFLLVKGKHSLTIGAQLQWLQDNVASQLGPSGIYTAAVNANSTANFVGSTLSTGTSGFSYASFLLGAMPSSGIAIQAVSETGGRYHDFSPYVQDDWKVTPKLTLNLGLRWDYLTPFHEVEDRWSFLNPDLTNTATGNKGMLQFAGNRGAGVSCQCTTPVQTYMKNFGPRIGFAYQVTPRTVIRGGYGLVYSLGGGVGGRSGAGNGTGATGFNVTATTPAEVTSGASAGPSYYLNNSTYFQGAGLANMAYGGPSYTLPTTPAINAAAQTTNTGNYLNSAGSWVTASSIAYADPYLSGRAPEFNLFNFGIQQALNDNIVLTMNYAGTSSHFLAPSAATARGQWSNQINPAYILTLGGVADSTGKTPLLGALATPANVAILQQAIPSFQLPYASISGTSSRASIAQLLVAFPQYSGVTDTWGSNVANLSYNSMQVSLSQRPWHGLSYTVNYTWSKNMGDDGTFRSSFNLPAGVVDGGKSYKMDRIDRSLTVVDTPQAAAAFGVWQMPFGKAGLTGSNAITRSLFKGWQISSIYTYASGVPLAITYGGCTAPLSGTCEPDYAPNFGGKVRINGAYGSHATNKNFTKQYINPAAFVAPSTYAPTTSGATFASPINRIGNAARTAPYGLRNPNHWNDDVSLRRTFPIHEQINFVFEVDSLNVANHPTFSGVNTAWGPSGTSAYSSFGEVTGASGNRDFQFAGHVNF</sequence>
<keyword evidence="9" id="KW-0675">Receptor</keyword>
<evidence type="ECO:0000259" key="7">
    <source>
        <dbReference type="Pfam" id="PF07715"/>
    </source>
</evidence>
<dbReference type="InterPro" id="IPR036942">
    <property type="entry name" value="Beta-barrel_TonB_sf"/>
</dbReference>
<dbReference type="Gene3D" id="2.40.170.20">
    <property type="entry name" value="TonB-dependent receptor, beta-barrel domain"/>
    <property type="match status" value="1"/>
</dbReference>
<evidence type="ECO:0000256" key="2">
    <source>
        <dbReference type="ARBA" id="ARBA00022448"/>
    </source>
</evidence>
<evidence type="ECO:0000259" key="8">
    <source>
        <dbReference type="Pfam" id="PF25183"/>
    </source>
</evidence>
<comment type="caution">
    <text evidence="9">The sequence shown here is derived from an EMBL/GenBank/DDBJ whole genome shotgun (WGS) entry which is preliminary data.</text>
</comment>
<dbReference type="InterPro" id="IPR012910">
    <property type="entry name" value="Plug_dom"/>
</dbReference>
<protein>
    <submittedName>
        <fullName evidence="9">TonB-dependent receptor</fullName>
    </submittedName>
</protein>
<gene>
    <name evidence="9" type="ORF">ESZ00_07225</name>
</gene>
<keyword evidence="3" id="KW-1134">Transmembrane beta strand</keyword>
<dbReference type="Proteomes" id="UP000290253">
    <property type="component" value="Unassembled WGS sequence"/>
</dbReference>
<dbReference type="OrthoDB" id="97893at2"/>
<dbReference type="SUPFAM" id="SSF49464">
    <property type="entry name" value="Carboxypeptidase regulatory domain-like"/>
    <property type="match status" value="1"/>
</dbReference>
<evidence type="ECO:0000256" key="1">
    <source>
        <dbReference type="ARBA" id="ARBA00004571"/>
    </source>
</evidence>
<name>A0A4Q1SJP5_9BACT</name>
<dbReference type="InterPro" id="IPR008969">
    <property type="entry name" value="CarboxyPept-like_regulatory"/>
</dbReference>
<proteinExistence type="predicted"/>
<feature type="domain" description="TonB-dependent transporter Oar-like beta-barrel" evidence="8">
    <location>
        <begin position="254"/>
        <end position="1271"/>
    </location>
</feature>
<dbReference type="Gene3D" id="2.60.40.1120">
    <property type="entry name" value="Carboxypeptidase-like, regulatory domain"/>
    <property type="match status" value="1"/>
</dbReference>